<dbReference type="VEuPathDB" id="FungiDB:SDRG_04648"/>
<dbReference type="InParanoid" id="T0QU25"/>
<accession>T0QU25</accession>
<dbReference type="OMA" id="CIPAEAP"/>
<name>T0QU25_SAPDV</name>
<dbReference type="GeneID" id="19945375"/>
<dbReference type="OrthoDB" id="10312775at2759"/>
<protein>
    <submittedName>
        <fullName evidence="1">Uncharacterized protein</fullName>
    </submittedName>
</protein>
<proteinExistence type="predicted"/>
<evidence type="ECO:0000313" key="1">
    <source>
        <dbReference type="EMBL" id="EQC38221.1"/>
    </source>
</evidence>
<dbReference type="AlphaFoldDB" id="T0QU25"/>
<reference evidence="1 2" key="1">
    <citation type="submission" date="2012-04" db="EMBL/GenBank/DDBJ databases">
        <title>The Genome Sequence of Saprolegnia declina VS20.</title>
        <authorList>
            <consortium name="The Broad Institute Genome Sequencing Platform"/>
            <person name="Russ C."/>
            <person name="Nusbaum C."/>
            <person name="Tyler B."/>
            <person name="van West P."/>
            <person name="Dieguez-Uribeondo J."/>
            <person name="de Bruijn I."/>
            <person name="Tripathy S."/>
            <person name="Jiang R."/>
            <person name="Young S.K."/>
            <person name="Zeng Q."/>
            <person name="Gargeya S."/>
            <person name="Fitzgerald M."/>
            <person name="Haas B."/>
            <person name="Abouelleil A."/>
            <person name="Alvarado L."/>
            <person name="Arachchi H.M."/>
            <person name="Berlin A."/>
            <person name="Chapman S.B."/>
            <person name="Goldberg J."/>
            <person name="Griggs A."/>
            <person name="Gujja S."/>
            <person name="Hansen M."/>
            <person name="Howarth C."/>
            <person name="Imamovic A."/>
            <person name="Larimer J."/>
            <person name="McCowen C."/>
            <person name="Montmayeur A."/>
            <person name="Murphy C."/>
            <person name="Neiman D."/>
            <person name="Pearson M."/>
            <person name="Priest M."/>
            <person name="Roberts A."/>
            <person name="Saif S."/>
            <person name="Shea T."/>
            <person name="Sisk P."/>
            <person name="Sykes S."/>
            <person name="Wortman J."/>
            <person name="Nusbaum C."/>
            <person name="Birren B."/>
        </authorList>
    </citation>
    <scope>NUCLEOTIDE SEQUENCE [LARGE SCALE GENOMIC DNA]</scope>
    <source>
        <strain evidence="1 2">VS20</strain>
    </source>
</reference>
<organism evidence="1 2">
    <name type="scientific">Saprolegnia diclina (strain VS20)</name>
    <dbReference type="NCBI Taxonomy" id="1156394"/>
    <lineage>
        <taxon>Eukaryota</taxon>
        <taxon>Sar</taxon>
        <taxon>Stramenopiles</taxon>
        <taxon>Oomycota</taxon>
        <taxon>Saprolegniomycetes</taxon>
        <taxon>Saprolegniales</taxon>
        <taxon>Saprolegniaceae</taxon>
        <taxon>Saprolegnia</taxon>
    </lineage>
</organism>
<dbReference type="RefSeq" id="XP_008608548.1">
    <property type="nucleotide sequence ID" value="XM_008610326.1"/>
</dbReference>
<evidence type="ECO:0000313" key="2">
    <source>
        <dbReference type="Proteomes" id="UP000030762"/>
    </source>
</evidence>
<keyword evidence="2" id="KW-1185">Reference proteome</keyword>
<dbReference type="Proteomes" id="UP000030762">
    <property type="component" value="Unassembled WGS sequence"/>
</dbReference>
<dbReference type="EMBL" id="JH767142">
    <property type="protein sequence ID" value="EQC38221.1"/>
    <property type="molecule type" value="Genomic_DNA"/>
</dbReference>
<gene>
    <name evidence="1" type="ORF">SDRG_04648</name>
</gene>
<sequence length="90" mass="9894">MNSPTNNKLDYVRNDYKMGLNISIQTMDGLPETIAALRAKRQVLATKRQGILASLGCIPAEAPPAPKRRKLEFARLFTDNVVPEPSVALS</sequence>